<evidence type="ECO:0000313" key="2">
    <source>
        <dbReference type="Proteomes" id="UP001501116"/>
    </source>
</evidence>
<gene>
    <name evidence="1" type="ORF">GCM10009754_36240</name>
</gene>
<dbReference type="Proteomes" id="UP001501116">
    <property type="component" value="Unassembled WGS sequence"/>
</dbReference>
<keyword evidence="2" id="KW-1185">Reference proteome</keyword>
<reference evidence="2" key="1">
    <citation type="journal article" date="2019" name="Int. J. Syst. Evol. Microbiol.">
        <title>The Global Catalogue of Microorganisms (GCM) 10K type strain sequencing project: providing services to taxonomists for standard genome sequencing and annotation.</title>
        <authorList>
            <consortium name="The Broad Institute Genomics Platform"/>
            <consortium name="The Broad Institute Genome Sequencing Center for Infectious Disease"/>
            <person name="Wu L."/>
            <person name="Ma J."/>
        </authorList>
    </citation>
    <scope>NUCLEOTIDE SEQUENCE [LARGE SCALE GENOMIC DNA]</scope>
    <source>
        <strain evidence="2">JCM 14545</strain>
    </source>
</reference>
<comment type="caution">
    <text evidence="1">The sequence shown here is derived from an EMBL/GenBank/DDBJ whole genome shotgun (WGS) entry which is preliminary data.</text>
</comment>
<sequence>MSLPLLADPAVLARWTGRETDDPAVLDALTSASARFRGEVRHPVSLVADEEVRLDGHGGTVLTLPAAPVVAVRVVEVRGKPVTDVTWSRQGQLRRAKCWPDELDAVRVVYSHGYDPVPEDVAEAVLTEARFLLTVQPGIASMTVGGESLSFSAPAAGMPRAWTRAVDRYRINRGDLP</sequence>
<proteinExistence type="predicted"/>
<organism evidence="1 2">
    <name type="scientific">Amycolatopsis minnesotensis</name>
    <dbReference type="NCBI Taxonomy" id="337894"/>
    <lineage>
        <taxon>Bacteria</taxon>
        <taxon>Bacillati</taxon>
        <taxon>Actinomycetota</taxon>
        <taxon>Actinomycetes</taxon>
        <taxon>Pseudonocardiales</taxon>
        <taxon>Pseudonocardiaceae</taxon>
        <taxon>Amycolatopsis</taxon>
    </lineage>
</organism>
<accession>A0ABP5CCV6</accession>
<protein>
    <recommendedName>
        <fullName evidence="3">Mobile element protein</fullName>
    </recommendedName>
</protein>
<dbReference type="EMBL" id="BAAANN010000013">
    <property type="protein sequence ID" value="GAA1961881.1"/>
    <property type="molecule type" value="Genomic_DNA"/>
</dbReference>
<evidence type="ECO:0000313" key="1">
    <source>
        <dbReference type="EMBL" id="GAA1961881.1"/>
    </source>
</evidence>
<evidence type="ECO:0008006" key="3">
    <source>
        <dbReference type="Google" id="ProtNLM"/>
    </source>
</evidence>
<name>A0ABP5CCV6_9PSEU</name>
<dbReference type="RefSeq" id="WP_344419559.1">
    <property type="nucleotide sequence ID" value="NZ_BAAANN010000013.1"/>
</dbReference>